<dbReference type="InterPro" id="IPR010441">
    <property type="entry name" value="CH_2"/>
</dbReference>
<evidence type="ECO:0000259" key="2">
    <source>
        <dbReference type="Pfam" id="PF06294"/>
    </source>
</evidence>
<feature type="coiled-coil region" evidence="1">
    <location>
        <begin position="119"/>
        <end position="146"/>
    </location>
</feature>
<dbReference type="Pfam" id="PF06294">
    <property type="entry name" value="CH_2"/>
    <property type="match status" value="1"/>
</dbReference>
<dbReference type="EMBL" id="CAJOBA010011881">
    <property type="protein sequence ID" value="CAF3872585.1"/>
    <property type="molecule type" value="Genomic_DNA"/>
</dbReference>
<gene>
    <name evidence="3" type="ORF">OVA965_LOCUS19602</name>
    <name evidence="4" type="ORF">TMI583_LOCUS19699</name>
</gene>
<feature type="domain" description="CH-like" evidence="2">
    <location>
        <begin position="1"/>
        <end position="56"/>
    </location>
</feature>
<dbReference type="GO" id="GO:0005930">
    <property type="term" value="C:axoneme"/>
    <property type="evidence" value="ECO:0007669"/>
    <property type="project" value="TreeGrafter"/>
</dbReference>
<dbReference type="GO" id="GO:0051493">
    <property type="term" value="P:regulation of cytoskeleton organization"/>
    <property type="evidence" value="ECO:0007669"/>
    <property type="project" value="TreeGrafter"/>
</dbReference>
<dbReference type="InterPro" id="IPR052111">
    <property type="entry name" value="Spermatogenesis_Ciliary_MAP"/>
</dbReference>
<dbReference type="Proteomes" id="UP000677228">
    <property type="component" value="Unassembled WGS sequence"/>
</dbReference>
<dbReference type="Proteomes" id="UP000682733">
    <property type="component" value="Unassembled WGS sequence"/>
</dbReference>
<protein>
    <recommendedName>
        <fullName evidence="2">CH-like domain-containing protein</fullName>
    </recommendedName>
</protein>
<evidence type="ECO:0000313" key="4">
    <source>
        <dbReference type="EMBL" id="CAF3872585.1"/>
    </source>
</evidence>
<reference evidence="4" key="1">
    <citation type="submission" date="2021-02" db="EMBL/GenBank/DDBJ databases">
        <authorList>
            <person name="Nowell W R."/>
        </authorList>
    </citation>
    <scope>NUCLEOTIDE SEQUENCE</scope>
</reference>
<sequence>MHNYTPANSIRQKKANWGTINNRILSHFGLDLPAIIITGLCHGTPGLIEVLLYNLRLKIDEQIEVQKKFQDSLYLEDHSLMSIDSTRSLKPITTLNSVTKRAGRFSQKGMRRTVPRLEFEEIKQQKLQLQEEIEVLRAKIRRQEHILQLKDIRIGDLLKVVESMRPTRLSAVTKFK</sequence>
<dbReference type="PANTHER" id="PTHR12509">
    <property type="entry name" value="SPERMATOGENESIS-ASSOCIATED 4-RELATED"/>
    <property type="match status" value="1"/>
</dbReference>
<dbReference type="Gene3D" id="1.10.418.10">
    <property type="entry name" value="Calponin-like domain"/>
    <property type="match status" value="1"/>
</dbReference>
<accession>A0A8S2KVV0</accession>
<evidence type="ECO:0000313" key="3">
    <source>
        <dbReference type="EMBL" id="CAF1107593.1"/>
    </source>
</evidence>
<organism evidence="4 5">
    <name type="scientific">Didymodactylos carnosus</name>
    <dbReference type="NCBI Taxonomy" id="1234261"/>
    <lineage>
        <taxon>Eukaryota</taxon>
        <taxon>Metazoa</taxon>
        <taxon>Spiralia</taxon>
        <taxon>Gnathifera</taxon>
        <taxon>Rotifera</taxon>
        <taxon>Eurotatoria</taxon>
        <taxon>Bdelloidea</taxon>
        <taxon>Philodinida</taxon>
        <taxon>Philodinidae</taxon>
        <taxon>Didymodactylos</taxon>
    </lineage>
</organism>
<evidence type="ECO:0000313" key="5">
    <source>
        <dbReference type="Proteomes" id="UP000682733"/>
    </source>
</evidence>
<dbReference type="PANTHER" id="PTHR12509:SF9">
    <property type="entry name" value="SPERM FLAGELLAR PROTEIN 1 ISOFORM X1"/>
    <property type="match status" value="1"/>
</dbReference>
<evidence type="ECO:0000256" key="1">
    <source>
        <dbReference type="SAM" id="Coils"/>
    </source>
</evidence>
<dbReference type="InterPro" id="IPR036872">
    <property type="entry name" value="CH_dom_sf"/>
</dbReference>
<proteinExistence type="predicted"/>
<keyword evidence="1" id="KW-0175">Coiled coil</keyword>
<name>A0A8S2KVV0_9BILA</name>
<dbReference type="GO" id="GO:0008017">
    <property type="term" value="F:microtubule binding"/>
    <property type="evidence" value="ECO:0007669"/>
    <property type="project" value="TreeGrafter"/>
</dbReference>
<comment type="caution">
    <text evidence="4">The sequence shown here is derived from an EMBL/GenBank/DDBJ whole genome shotgun (WGS) entry which is preliminary data.</text>
</comment>
<dbReference type="AlphaFoldDB" id="A0A8S2KVV0"/>
<dbReference type="EMBL" id="CAJNOK010010151">
    <property type="protein sequence ID" value="CAF1107593.1"/>
    <property type="molecule type" value="Genomic_DNA"/>
</dbReference>